<dbReference type="FunFam" id="1.10.10.10:FF:000001">
    <property type="entry name" value="LysR family transcriptional regulator"/>
    <property type="match status" value="1"/>
</dbReference>
<dbReference type="GO" id="GO:0003700">
    <property type="term" value="F:DNA-binding transcription factor activity"/>
    <property type="evidence" value="ECO:0007669"/>
    <property type="project" value="InterPro"/>
</dbReference>
<evidence type="ECO:0000256" key="3">
    <source>
        <dbReference type="ARBA" id="ARBA00023125"/>
    </source>
</evidence>
<keyword evidence="4" id="KW-0804">Transcription</keyword>
<dbReference type="AlphaFoldDB" id="A0A3M4QKK1"/>
<feature type="non-terminal residue" evidence="6">
    <location>
        <position position="75"/>
    </location>
</feature>
<name>A0A3M4QKK1_9PSED</name>
<dbReference type="Pfam" id="PF00126">
    <property type="entry name" value="HTH_1"/>
    <property type="match status" value="1"/>
</dbReference>
<sequence>MRFDDLQLFVRAAELGSLSAAARIMDLSPAVASAALKRIEQQLGTRLLARSTRSLRLTAEGEGFLEYARAALSSL</sequence>
<dbReference type="EMBL" id="RBRL01000096">
    <property type="protein sequence ID" value="RMQ90993.1"/>
    <property type="molecule type" value="Genomic_DNA"/>
</dbReference>
<accession>A0A3M4QKK1</accession>
<evidence type="ECO:0000313" key="6">
    <source>
        <dbReference type="EMBL" id="RMQ90993.1"/>
    </source>
</evidence>
<feature type="domain" description="HTH lysR-type" evidence="5">
    <location>
        <begin position="1"/>
        <end position="58"/>
    </location>
</feature>
<dbReference type="InterPro" id="IPR058163">
    <property type="entry name" value="LysR-type_TF_proteobact-type"/>
</dbReference>
<comment type="caution">
    <text evidence="6">The sequence shown here is derived from an EMBL/GenBank/DDBJ whole genome shotgun (WGS) entry which is preliminary data.</text>
</comment>
<proteinExistence type="inferred from homology"/>
<dbReference type="InterPro" id="IPR036388">
    <property type="entry name" value="WH-like_DNA-bd_sf"/>
</dbReference>
<comment type="similarity">
    <text evidence="1">Belongs to the LysR transcriptional regulatory family.</text>
</comment>
<evidence type="ECO:0000313" key="7">
    <source>
        <dbReference type="Proteomes" id="UP000277179"/>
    </source>
</evidence>
<keyword evidence="3" id="KW-0238">DNA-binding</keyword>
<keyword evidence="2" id="KW-0805">Transcription regulation</keyword>
<evidence type="ECO:0000259" key="5">
    <source>
        <dbReference type="PROSITE" id="PS50931"/>
    </source>
</evidence>
<dbReference type="Gene3D" id="1.10.10.10">
    <property type="entry name" value="Winged helix-like DNA-binding domain superfamily/Winged helix DNA-binding domain"/>
    <property type="match status" value="1"/>
</dbReference>
<dbReference type="GO" id="GO:0043565">
    <property type="term" value="F:sequence-specific DNA binding"/>
    <property type="evidence" value="ECO:0007669"/>
    <property type="project" value="TreeGrafter"/>
</dbReference>
<dbReference type="InterPro" id="IPR036390">
    <property type="entry name" value="WH_DNA-bd_sf"/>
</dbReference>
<protein>
    <recommendedName>
        <fullName evidence="5">HTH lysR-type domain-containing protein</fullName>
    </recommendedName>
</protein>
<evidence type="ECO:0000256" key="4">
    <source>
        <dbReference type="ARBA" id="ARBA00023163"/>
    </source>
</evidence>
<dbReference type="PANTHER" id="PTHR30537:SF21">
    <property type="entry name" value="HTH-TYPE TRANSCRIPTIONAL REGULATOR SINR-RELATED"/>
    <property type="match status" value="1"/>
</dbReference>
<dbReference type="PANTHER" id="PTHR30537">
    <property type="entry name" value="HTH-TYPE TRANSCRIPTIONAL REGULATOR"/>
    <property type="match status" value="1"/>
</dbReference>
<dbReference type="GO" id="GO:0006351">
    <property type="term" value="P:DNA-templated transcription"/>
    <property type="evidence" value="ECO:0007669"/>
    <property type="project" value="TreeGrafter"/>
</dbReference>
<evidence type="ECO:0000256" key="1">
    <source>
        <dbReference type="ARBA" id="ARBA00009437"/>
    </source>
</evidence>
<evidence type="ECO:0000256" key="2">
    <source>
        <dbReference type="ARBA" id="ARBA00023015"/>
    </source>
</evidence>
<dbReference type="Proteomes" id="UP000277179">
    <property type="component" value="Unassembled WGS sequence"/>
</dbReference>
<reference evidence="6 7" key="1">
    <citation type="submission" date="2018-08" db="EMBL/GenBank/DDBJ databases">
        <title>Recombination of ecologically and evolutionarily significant loci maintains genetic cohesion in the Pseudomonas syringae species complex.</title>
        <authorList>
            <person name="Dillon M."/>
            <person name="Thakur S."/>
            <person name="Almeida R.N.D."/>
            <person name="Weir B.S."/>
            <person name="Guttman D.S."/>
        </authorList>
    </citation>
    <scope>NUCLEOTIDE SEQUENCE [LARGE SCALE GENOMIC DNA]</scope>
    <source>
        <strain evidence="6 7">ICMP 11288</strain>
    </source>
</reference>
<dbReference type="SUPFAM" id="SSF46785">
    <property type="entry name" value="Winged helix' DNA-binding domain"/>
    <property type="match status" value="1"/>
</dbReference>
<dbReference type="PROSITE" id="PS50931">
    <property type="entry name" value="HTH_LYSR"/>
    <property type="match status" value="1"/>
</dbReference>
<organism evidence="6 7">
    <name type="scientific">Pseudomonas salomonii</name>
    <dbReference type="NCBI Taxonomy" id="191391"/>
    <lineage>
        <taxon>Bacteria</taxon>
        <taxon>Pseudomonadati</taxon>
        <taxon>Pseudomonadota</taxon>
        <taxon>Gammaproteobacteria</taxon>
        <taxon>Pseudomonadales</taxon>
        <taxon>Pseudomonadaceae</taxon>
        <taxon>Pseudomonas</taxon>
    </lineage>
</organism>
<gene>
    <name evidence="6" type="ORF">ALP97_05152</name>
</gene>
<dbReference type="InterPro" id="IPR000847">
    <property type="entry name" value="LysR_HTH_N"/>
</dbReference>